<feature type="transmembrane region" description="Helical" evidence="1">
    <location>
        <begin position="54"/>
        <end position="75"/>
    </location>
</feature>
<comment type="caution">
    <text evidence="2">The sequence shown here is derived from an EMBL/GenBank/DDBJ whole genome shotgun (WGS) entry which is preliminary data.</text>
</comment>
<keyword evidence="1" id="KW-0812">Transmembrane</keyword>
<keyword evidence="1" id="KW-0472">Membrane</keyword>
<evidence type="ECO:0000313" key="2">
    <source>
        <dbReference type="EMBL" id="PIY71602.1"/>
    </source>
</evidence>
<dbReference type="AlphaFoldDB" id="A0A2M7QGZ7"/>
<name>A0A2M7QGZ7_9BACT</name>
<accession>A0A2M7QGZ7</accession>
<gene>
    <name evidence="2" type="ORF">COY87_05330</name>
</gene>
<dbReference type="EMBL" id="PFLI01000183">
    <property type="protein sequence ID" value="PIY71602.1"/>
    <property type="molecule type" value="Genomic_DNA"/>
</dbReference>
<feature type="transmembrane region" description="Helical" evidence="1">
    <location>
        <begin position="217"/>
        <end position="240"/>
    </location>
</feature>
<keyword evidence="1" id="KW-1133">Transmembrane helix</keyword>
<feature type="transmembrane region" description="Helical" evidence="1">
    <location>
        <begin position="12"/>
        <end position="34"/>
    </location>
</feature>
<sequence>MQKKDSSQLIEQGIPLSLTVVSFLFFSFVIYYVIFILNKISSQDILTKIYLSDVLVGFTIYLKTSVDFAIFIGNLMSSYPGWKNRIAIEIGTAGGNALGTIMILVIWNFFRSVEWLLALMILLAALVLFKLAQDGLEHTGNKGRNLPLLFQPSAHIIEFFLQTINKITQPILNRILPQISMKPGVSKTWSGLFLSSLTIPFILGLDDFAGYVPIFNIVNVFGFSIGVLFGHMVLNIFLFISPQRTIKVVKNPLVSFFGSIAFILLGLWGLYEIIRILFIH</sequence>
<protein>
    <submittedName>
        <fullName evidence="2">Uncharacterized protein</fullName>
    </submittedName>
</protein>
<proteinExistence type="predicted"/>
<evidence type="ECO:0000313" key="3">
    <source>
        <dbReference type="Proteomes" id="UP000229401"/>
    </source>
</evidence>
<feature type="transmembrane region" description="Helical" evidence="1">
    <location>
        <begin position="87"/>
        <end position="109"/>
    </location>
</feature>
<organism evidence="2 3">
    <name type="scientific">Candidatus Roizmanbacteria bacterium CG_4_10_14_0_8_um_filter_33_9</name>
    <dbReference type="NCBI Taxonomy" id="1974826"/>
    <lineage>
        <taxon>Bacteria</taxon>
        <taxon>Candidatus Roizmaniibacteriota</taxon>
    </lineage>
</organism>
<reference evidence="3" key="1">
    <citation type="submission" date="2017-09" db="EMBL/GenBank/DDBJ databases">
        <title>Depth-based differentiation of microbial function through sediment-hosted aquifers and enrichment of novel symbionts in the deep terrestrial subsurface.</title>
        <authorList>
            <person name="Probst A.J."/>
            <person name="Ladd B."/>
            <person name="Jarett J.K."/>
            <person name="Geller-Mcgrath D.E."/>
            <person name="Sieber C.M.K."/>
            <person name="Emerson J.B."/>
            <person name="Anantharaman K."/>
            <person name="Thomas B.C."/>
            <person name="Malmstrom R."/>
            <person name="Stieglmeier M."/>
            <person name="Klingl A."/>
            <person name="Woyke T."/>
            <person name="Ryan C.M."/>
            <person name="Banfield J.F."/>
        </authorList>
    </citation>
    <scope>NUCLEOTIDE SEQUENCE [LARGE SCALE GENOMIC DNA]</scope>
</reference>
<feature type="transmembrane region" description="Helical" evidence="1">
    <location>
        <begin position="115"/>
        <end position="132"/>
    </location>
</feature>
<dbReference type="Proteomes" id="UP000229401">
    <property type="component" value="Unassembled WGS sequence"/>
</dbReference>
<evidence type="ECO:0000256" key="1">
    <source>
        <dbReference type="SAM" id="Phobius"/>
    </source>
</evidence>
<feature type="transmembrane region" description="Helical" evidence="1">
    <location>
        <begin position="252"/>
        <end position="271"/>
    </location>
</feature>